<reference evidence="13 14" key="1">
    <citation type="submission" date="2016-09" db="EMBL/GenBank/DDBJ databases">
        <authorList>
            <person name="Capua I."/>
            <person name="De Benedictis P."/>
            <person name="Joannis T."/>
            <person name="Lombin L.H."/>
            <person name="Cattoli G."/>
        </authorList>
    </citation>
    <scope>NUCLEOTIDE SEQUENCE [LARGE SCALE GENOMIC DNA]</scope>
    <source>
        <strain evidence="13 14">NRS-1</strain>
    </source>
</reference>
<dbReference type="OrthoDB" id="9805434at2"/>
<dbReference type="PROSITE" id="PS52016">
    <property type="entry name" value="TONB_DEPENDENT_REC_3"/>
    <property type="match status" value="1"/>
</dbReference>
<feature type="signal peptide" evidence="10">
    <location>
        <begin position="1"/>
        <end position="24"/>
    </location>
</feature>
<dbReference type="EMBL" id="MKGI01000078">
    <property type="protein sequence ID" value="OEL10225.1"/>
    <property type="molecule type" value="Genomic_DNA"/>
</dbReference>
<protein>
    <submittedName>
        <fullName evidence="13">TonB dependent receptor family protein</fullName>
    </submittedName>
</protein>
<comment type="similarity">
    <text evidence="8 9">Belongs to the TonB-dependent receptor family.</text>
</comment>
<dbReference type="SUPFAM" id="SSF56935">
    <property type="entry name" value="Porins"/>
    <property type="match status" value="1"/>
</dbReference>
<keyword evidence="4 8" id="KW-0812">Transmembrane</keyword>
<evidence type="ECO:0000256" key="6">
    <source>
        <dbReference type="ARBA" id="ARBA00023136"/>
    </source>
</evidence>
<evidence type="ECO:0000256" key="10">
    <source>
        <dbReference type="SAM" id="SignalP"/>
    </source>
</evidence>
<evidence type="ECO:0000256" key="7">
    <source>
        <dbReference type="ARBA" id="ARBA00023237"/>
    </source>
</evidence>
<dbReference type="GO" id="GO:0009279">
    <property type="term" value="C:cell outer membrane"/>
    <property type="evidence" value="ECO:0007669"/>
    <property type="project" value="UniProtKB-SubCell"/>
</dbReference>
<comment type="subcellular location">
    <subcellularLocation>
        <location evidence="1 8">Cell outer membrane</location>
        <topology evidence="1 8">Multi-pass membrane protein</topology>
    </subcellularLocation>
</comment>
<dbReference type="Pfam" id="PF00593">
    <property type="entry name" value="TonB_dep_Rec_b-barrel"/>
    <property type="match status" value="1"/>
</dbReference>
<keyword evidence="10" id="KW-0732">Signal</keyword>
<evidence type="ECO:0000256" key="2">
    <source>
        <dbReference type="ARBA" id="ARBA00022448"/>
    </source>
</evidence>
<keyword evidence="13" id="KW-0675">Receptor</keyword>
<dbReference type="RefSeq" id="WP_069800230.1">
    <property type="nucleotide sequence ID" value="NZ_CP034157.1"/>
</dbReference>
<evidence type="ECO:0000313" key="14">
    <source>
        <dbReference type="Proteomes" id="UP000095601"/>
    </source>
</evidence>
<dbReference type="InterPro" id="IPR012910">
    <property type="entry name" value="Plug_dom"/>
</dbReference>
<dbReference type="STRING" id="237258.SAMN04489756_10520"/>
<dbReference type="InterPro" id="IPR037066">
    <property type="entry name" value="Plug_dom_sf"/>
</dbReference>
<feature type="domain" description="TonB-dependent receptor plug" evidence="12">
    <location>
        <begin position="51"/>
        <end position="172"/>
    </location>
</feature>
<evidence type="ECO:0000256" key="3">
    <source>
        <dbReference type="ARBA" id="ARBA00022452"/>
    </source>
</evidence>
<dbReference type="Gene3D" id="2.40.170.20">
    <property type="entry name" value="TonB-dependent receptor, beta-barrel domain"/>
    <property type="match status" value="1"/>
</dbReference>
<evidence type="ECO:0000256" key="9">
    <source>
        <dbReference type="RuleBase" id="RU003357"/>
    </source>
</evidence>
<dbReference type="InterPro" id="IPR000531">
    <property type="entry name" value="Beta-barrel_TonB"/>
</dbReference>
<proteinExistence type="inferred from homology"/>
<dbReference type="PANTHER" id="PTHR47234:SF3">
    <property type="entry name" value="SECRETIN_TONB SHORT N-TERMINAL DOMAIN-CONTAINING PROTEIN"/>
    <property type="match status" value="1"/>
</dbReference>
<evidence type="ECO:0000259" key="12">
    <source>
        <dbReference type="Pfam" id="PF07715"/>
    </source>
</evidence>
<dbReference type="PATRIC" id="fig|237258.4.peg.771"/>
<keyword evidence="6 8" id="KW-0472">Membrane</keyword>
<evidence type="ECO:0000256" key="1">
    <source>
        <dbReference type="ARBA" id="ARBA00004571"/>
    </source>
</evidence>
<feature type="domain" description="TonB-dependent receptor-like beta-barrel" evidence="11">
    <location>
        <begin position="375"/>
        <end position="869"/>
    </location>
</feature>
<dbReference type="PANTHER" id="PTHR47234">
    <property type="match status" value="1"/>
</dbReference>
<dbReference type="InterPro" id="IPR036942">
    <property type="entry name" value="Beta-barrel_TonB_sf"/>
</dbReference>
<sequence length="911" mass="100067">MKRKQQLLGLLVITGLGIPTLSNAQKKDSVQEKNIEETVLLGSRGGVRSKTDSPVPVDVFNLKKESIILPQSNINQILNIIAPSFTSTVQTAADGTDHLDPAQLRGLGPDQVLVLVNGKRRHSSALINVNGTPGRGTVGKDLNAIPSFAIDRLEVLRDGASAQYGSDAIAGVINLGLKRDTGKLSGQFTYGGNLTPTANDHTGNFDGQNIQVDLNYGNKIGEKGGFYNITWSSQFRDATSRAGTESGNLFNAYNAIEQRALENGVNLSSLFSNINNTPNSQQIINYIHQYAQNVNYFSSAYQSQIQNASTISALQGILTTNFTDQELAYRGLTRKDFNMQIGQSKLNNHQLFANIEVPVSDHWKVYTFGGYSYRNGVSGGFYRRPNQSRTFTGLYPNGYLPQIGTQIQDISFSTGIKGDWKGWNIDLSNTFGQNSFDYTIKNTGNTSLRFASPNEFDAGGLRFTQNTINLDFNKDYDILSGLNVAFGGEHRYENFKISAGEEASYTAYDIFGNPQTTTTAANQKPTDFFGNTLPGGSQVFGGFRPDNAVSKNRQSVAGYVDFALNITDWFLADAAARYENYSDFGSTFNYKLASRIKVADNFNFRFAGSTGFRAPSIHQIYYNVTSTLFTSGQLLEVGTFSNDSKIANLLGIPKLKQETSKSASVGFTYKIPSANLTITADGYFTRIDDRILLTGQFSRAAVSAVAKAAYDEAQVNATQFFVNAIDTETKGLDFVITQNSKISNVKIDNNFAINLNKTKKVGATHTSGLLQSPDLEKVYFAENVRVYLEEATPRVKATLSHNISWKDFSFYLRNTYYGKVTSPDLIDVNGDGTIGAQEHQSIADKVITDVSAAYQFTKNVGLSLGVNNVFDIYPTKNLTASTNNDQFIYSRSTSQFGLNGRYVFARINFNF</sequence>
<name>A0A1E5UC46_9FLAO</name>
<keyword evidence="7 8" id="KW-0998">Cell outer membrane</keyword>
<evidence type="ECO:0000259" key="11">
    <source>
        <dbReference type="Pfam" id="PF00593"/>
    </source>
</evidence>
<organism evidence="13 14">
    <name type="scientific">Cloacibacterium normanense</name>
    <dbReference type="NCBI Taxonomy" id="237258"/>
    <lineage>
        <taxon>Bacteria</taxon>
        <taxon>Pseudomonadati</taxon>
        <taxon>Bacteroidota</taxon>
        <taxon>Flavobacteriia</taxon>
        <taxon>Flavobacteriales</taxon>
        <taxon>Weeksellaceae</taxon>
    </lineage>
</organism>
<dbReference type="AlphaFoldDB" id="A0A1E5UC46"/>
<evidence type="ECO:0000256" key="4">
    <source>
        <dbReference type="ARBA" id="ARBA00022692"/>
    </source>
</evidence>
<dbReference type="InterPro" id="IPR039426">
    <property type="entry name" value="TonB-dep_rcpt-like"/>
</dbReference>
<keyword evidence="2 8" id="KW-0813">Transport</keyword>
<dbReference type="Pfam" id="PF07715">
    <property type="entry name" value="Plug"/>
    <property type="match status" value="1"/>
</dbReference>
<evidence type="ECO:0000256" key="5">
    <source>
        <dbReference type="ARBA" id="ARBA00023077"/>
    </source>
</evidence>
<accession>A0A1E5UC46</accession>
<comment type="caution">
    <text evidence="13">The sequence shown here is derived from an EMBL/GenBank/DDBJ whole genome shotgun (WGS) entry which is preliminary data.</text>
</comment>
<keyword evidence="3 8" id="KW-1134">Transmembrane beta strand</keyword>
<keyword evidence="5 9" id="KW-0798">TonB box</keyword>
<evidence type="ECO:0000313" key="13">
    <source>
        <dbReference type="EMBL" id="OEL10225.1"/>
    </source>
</evidence>
<feature type="chain" id="PRO_5009186812" evidence="10">
    <location>
        <begin position="25"/>
        <end position="911"/>
    </location>
</feature>
<dbReference type="Gene3D" id="2.170.130.10">
    <property type="entry name" value="TonB-dependent receptor, plug domain"/>
    <property type="match status" value="1"/>
</dbReference>
<dbReference type="Proteomes" id="UP000095601">
    <property type="component" value="Unassembled WGS sequence"/>
</dbReference>
<keyword evidence="14" id="KW-1185">Reference proteome</keyword>
<evidence type="ECO:0000256" key="8">
    <source>
        <dbReference type="PROSITE-ProRule" id="PRU01360"/>
    </source>
</evidence>
<gene>
    <name evidence="13" type="ORF">BHF72_0589</name>
</gene>
<dbReference type="KEGG" id="cnr:EB819_09950"/>